<dbReference type="InterPro" id="IPR018934">
    <property type="entry name" value="RIO_dom"/>
</dbReference>
<dbReference type="CDD" id="cd05145">
    <property type="entry name" value="RIO1_like"/>
    <property type="match status" value="1"/>
</dbReference>
<keyword evidence="6" id="KW-0547">Nucleotide-binding</keyword>
<evidence type="ECO:0000313" key="13">
    <source>
        <dbReference type="EMBL" id="CAJ35265.1"/>
    </source>
</evidence>
<dbReference type="GeneID" id="5143865"/>
<dbReference type="InterPro" id="IPR051272">
    <property type="entry name" value="RIO-type_Ser/Thr_kinase"/>
</dbReference>
<protein>
    <recommendedName>
        <fullName evidence="2">non-specific serine/threonine protein kinase</fullName>
        <ecNumber evidence="2">2.7.11.1</ecNumber>
    </recommendedName>
</protein>
<dbReference type="GO" id="GO:0046872">
    <property type="term" value="F:metal ion binding"/>
    <property type="evidence" value="ECO:0007669"/>
    <property type="project" value="UniProtKB-KW"/>
</dbReference>
<evidence type="ECO:0000313" key="14">
    <source>
        <dbReference type="Proteomes" id="UP000000663"/>
    </source>
</evidence>
<dbReference type="Proteomes" id="UP000000663">
    <property type="component" value="Chromosome"/>
</dbReference>
<evidence type="ECO:0000259" key="12">
    <source>
        <dbReference type="PROSITE" id="PS50011"/>
    </source>
</evidence>
<evidence type="ECO:0000256" key="4">
    <source>
        <dbReference type="ARBA" id="ARBA00022679"/>
    </source>
</evidence>
<evidence type="ECO:0000256" key="2">
    <source>
        <dbReference type="ARBA" id="ARBA00012513"/>
    </source>
</evidence>
<dbReference type="Gene3D" id="1.10.510.10">
    <property type="entry name" value="Transferase(Phosphotransferase) domain 1"/>
    <property type="match status" value="1"/>
</dbReference>
<dbReference type="InterPro" id="IPR000687">
    <property type="entry name" value="RIO_kinase"/>
</dbReference>
<dbReference type="Pfam" id="PF01163">
    <property type="entry name" value="RIO1"/>
    <property type="match status" value="1"/>
</dbReference>
<dbReference type="InterPro" id="IPR011009">
    <property type="entry name" value="Kinase-like_dom_sf"/>
</dbReference>
<dbReference type="SUPFAM" id="SSF56112">
    <property type="entry name" value="Protein kinase-like (PK-like)"/>
    <property type="match status" value="1"/>
</dbReference>
<keyword evidence="5" id="KW-0479">Metal-binding</keyword>
<keyword evidence="9" id="KW-0460">Magnesium</keyword>
<keyword evidence="8" id="KW-0067">ATP-binding</keyword>
<dbReference type="PANTHER" id="PTHR45723">
    <property type="entry name" value="SERINE/THREONINE-PROTEIN KINASE RIO1"/>
    <property type="match status" value="1"/>
</dbReference>
<keyword evidence="4" id="KW-0808">Transferase</keyword>
<dbReference type="GO" id="GO:0005524">
    <property type="term" value="F:ATP binding"/>
    <property type="evidence" value="ECO:0007669"/>
    <property type="project" value="UniProtKB-KW"/>
</dbReference>
<dbReference type="OrthoDB" id="31344at2157"/>
<dbReference type="PROSITE" id="PS50011">
    <property type="entry name" value="PROTEIN_KINASE_DOM"/>
    <property type="match status" value="1"/>
</dbReference>
<comment type="similarity">
    <text evidence="1">Belongs to the protein kinase superfamily. RIO-type Ser/Thr kinase family.</text>
</comment>
<sequence>MTLERPSKKEKRIDEKIDEYRIKIKDSEDLKLRGEVFDTATLKALYTFANKGIIKAMGGVVSTGKEGNVFHAIGAEDREIAIKIYRIATSDFRKMEDYMLGDPRFANIKHTQKGIIFAWTQKEFRNLQRAAEAGVRVPAPIEADRNILIMEFIGKDGIPAPRLRDVQLAEPEHIYRTIVSYMVALYQEAKLVHSDLSEFNILLYEDEPVIIDMGQSVLLDHPMSREFLQRDVKNIVRYFKKLGVKCDEDSLLTEITTKK</sequence>
<dbReference type="EMBL" id="AM114193">
    <property type="protein sequence ID" value="CAJ35265.1"/>
    <property type="molecule type" value="Genomic_DNA"/>
</dbReference>
<keyword evidence="3 13" id="KW-0723">Serine/threonine-protein kinase</keyword>
<gene>
    <name evidence="13" type="ORF">LRC287</name>
</gene>
<keyword evidence="14" id="KW-1185">Reference proteome</keyword>
<evidence type="ECO:0000256" key="8">
    <source>
        <dbReference type="ARBA" id="ARBA00022840"/>
    </source>
</evidence>
<evidence type="ECO:0000256" key="11">
    <source>
        <dbReference type="ARBA" id="ARBA00048679"/>
    </source>
</evidence>
<dbReference type="SMART" id="SM00090">
    <property type="entry name" value="RIO"/>
    <property type="match status" value="1"/>
</dbReference>
<evidence type="ECO:0000256" key="3">
    <source>
        <dbReference type="ARBA" id="ARBA00022527"/>
    </source>
</evidence>
<dbReference type="RefSeq" id="WP_012037225.1">
    <property type="nucleotide sequence ID" value="NC_009464.1"/>
</dbReference>
<dbReference type="KEGG" id="rci:LRC287"/>
<dbReference type="GO" id="GO:0004674">
    <property type="term" value="F:protein serine/threonine kinase activity"/>
    <property type="evidence" value="ECO:0007669"/>
    <property type="project" value="UniProtKB-KW"/>
</dbReference>
<comment type="catalytic activity">
    <reaction evidence="10">
        <text>L-threonyl-[protein] + ATP = O-phospho-L-threonyl-[protein] + ADP + H(+)</text>
        <dbReference type="Rhea" id="RHEA:46608"/>
        <dbReference type="Rhea" id="RHEA-COMP:11060"/>
        <dbReference type="Rhea" id="RHEA-COMP:11605"/>
        <dbReference type="ChEBI" id="CHEBI:15378"/>
        <dbReference type="ChEBI" id="CHEBI:30013"/>
        <dbReference type="ChEBI" id="CHEBI:30616"/>
        <dbReference type="ChEBI" id="CHEBI:61977"/>
        <dbReference type="ChEBI" id="CHEBI:456216"/>
        <dbReference type="EC" id="2.7.11.1"/>
    </reaction>
</comment>
<proteinExistence type="inferred from homology"/>
<accession>Q0W8M8</accession>
<evidence type="ECO:0000256" key="5">
    <source>
        <dbReference type="ARBA" id="ARBA00022723"/>
    </source>
</evidence>
<dbReference type="STRING" id="351160.LRC287"/>
<dbReference type="EC" id="2.7.11.1" evidence="2"/>
<dbReference type="eggNOG" id="arCOG01180">
    <property type="taxonomic scope" value="Archaea"/>
</dbReference>
<feature type="domain" description="Protein kinase" evidence="12">
    <location>
        <begin position="55"/>
        <end position="259"/>
    </location>
</feature>
<dbReference type="InterPro" id="IPR000719">
    <property type="entry name" value="Prot_kinase_dom"/>
</dbReference>
<organism evidence="13 14">
    <name type="scientific">Methanocella arvoryzae (strain DSM 22066 / NBRC 105507 / MRE50)</name>
    <dbReference type="NCBI Taxonomy" id="351160"/>
    <lineage>
        <taxon>Archaea</taxon>
        <taxon>Methanobacteriati</taxon>
        <taxon>Methanobacteriota</taxon>
        <taxon>Stenosarchaea group</taxon>
        <taxon>Methanomicrobia</taxon>
        <taxon>Methanocellales</taxon>
        <taxon>Methanocellaceae</taxon>
        <taxon>Methanocella</taxon>
    </lineage>
</organism>
<evidence type="ECO:0000256" key="7">
    <source>
        <dbReference type="ARBA" id="ARBA00022777"/>
    </source>
</evidence>
<evidence type="ECO:0000256" key="6">
    <source>
        <dbReference type="ARBA" id="ARBA00022741"/>
    </source>
</evidence>
<comment type="catalytic activity">
    <reaction evidence="11">
        <text>L-seryl-[protein] + ATP = O-phospho-L-seryl-[protein] + ADP + H(+)</text>
        <dbReference type="Rhea" id="RHEA:17989"/>
        <dbReference type="Rhea" id="RHEA-COMP:9863"/>
        <dbReference type="Rhea" id="RHEA-COMP:11604"/>
        <dbReference type="ChEBI" id="CHEBI:15378"/>
        <dbReference type="ChEBI" id="CHEBI:29999"/>
        <dbReference type="ChEBI" id="CHEBI:30616"/>
        <dbReference type="ChEBI" id="CHEBI:83421"/>
        <dbReference type="ChEBI" id="CHEBI:456216"/>
        <dbReference type="EC" id="2.7.11.1"/>
    </reaction>
</comment>
<dbReference type="PATRIC" id="fig|351160.9.peg.2988"/>
<evidence type="ECO:0000256" key="10">
    <source>
        <dbReference type="ARBA" id="ARBA00047899"/>
    </source>
</evidence>
<dbReference type="Gene3D" id="3.30.200.20">
    <property type="entry name" value="Phosphorylase Kinase, domain 1"/>
    <property type="match status" value="1"/>
</dbReference>
<keyword evidence="7 13" id="KW-0418">Kinase</keyword>
<reference evidence="13 14" key="1">
    <citation type="journal article" date="2006" name="Science">
        <title>Genome of rice cluster I archaea -- the key methane producers in the rice rhizosphere.</title>
        <authorList>
            <person name="Erkel C."/>
            <person name="Kube M."/>
            <person name="Reinhardt R."/>
            <person name="Liesack W."/>
        </authorList>
    </citation>
    <scope>NUCLEOTIDE SEQUENCE [LARGE SCALE GENOMIC DNA]</scope>
    <source>
        <strain evidence="14">DSM 22066 / NBRC 105507 / MRE50</strain>
    </source>
</reference>
<dbReference type="AlphaFoldDB" id="Q0W8M8"/>
<evidence type="ECO:0000256" key="1">
    <source>
        <dbReference type="ARBA" id="ARBA00009196"/>
    </source>
</evidence>
<evidence type="ECO:0000256" key="9">
    <source>
        <dbReference type="ARBA" id="ARBA00022842"/>
    </source>
</evidence>
<name>Q0W8M8_METAR</name>